<gene>
    <name evidence="1" type="ORF">SAMN04488494_1633</name>
</gene>
<evidence type="ECO:0008006" key="3">
    <source>
        <dbReference type="Google" id="ProtNLM"/>
    </source>
</evidence>
<organism evidence="1 2">
    <name type="scientific">Xylanibacter ruminicola</name>
    <name type="common">Prevotella ruminicola</name>
    <dbReference type="NCBI Taxonomy" id="839"/>
    <lineage>
        <taxon>Bacteria</taxon>
        <taxon>Pseudomonadati</taxon>
        <taxon>Bacteroidota</taxon>
        <taxon>Bacteroidia</taxon>
        <taxon>Bacteroidales</taxon>
        <taxon>Prevotellaceae</taxon>
        <taxon>Xylanibacter</taxon>
    </lineage>
</organism>
<sequence length="206" mass="23829">MKVVELNIGSTPALIIGEKSEKVFLFVHGLHGRKEEALAFAEVAVPKGYQVLGIDLPVERKPWEVLPLLNDICDYLYDNWQSVSVRANSIGSWFTLLAFQSKKVEQALLVSPILDMKRFIELMPQREDDYYEWVVNNPITSWVAPTYILRPEVDLIVNEEVGYDFISQHQCQVTIMPDGEHWFHTPEQLAFLKAWEEKTIEKHCIK</sequence>
<dbReference type="InterPro" id="IPR029058">
    <property type="entry name" value="AB_hydrolase_fold"/>
</dbReference>
<proteinExistence type="predicted"/>
<protein>
    <recommendedName>
        <fullName evidence="3">Alpha/beta hydrolase</fullName>
    </recommendedName>
</protein>
<name>A0A1M7HNM6_XYLRU</name>
<evidence type="ECO:0000313" key="2">
    <source>
        <dbReference type="Proteomes" id="UP000184280"/>
    </source>
</evidence>
<dbReference type="Proteomes" id="UP000184280">
    <property type="component" value="Unassembled WGS sequence"/>
</dbReference>
<dbReference type="OrthoDB" id="358525at2"/>
<dbReference type="Gene3D" id="3.40.50.1820">
    <property type="entry name" value="alpha/beta hydrolase"/>
    <property type="match status" value="1"/>
</dbReference>
<dbReference type="EMBL" id="FRCJ01000003">
    <property type="protein sequence ID" value="SHM30116.1"/>
    <property type="molecule type" value="Genomic_DNA"/>
</dbReference>
<dbReference type="RefSeq" id="WP_073044377.1">
    <property type="nucleotide sequence ID" value="NZ_FOLF01000001.1"/>
</dbReference>
<dbReference type="AlphaFoldDB" id="A0A1M7HNM6"/>
<accession>A0A1M7HNM6</accession>
<evidence type="ECO:0000313" key="1">
    <source>
        <dbReference type="EMBL" id="SHM30116.1"/>
    </source>
</evidence>
<dbReference type="SUPFAM" id="SSF53474">
    <property type="entry name" value="alpha/beta-Hydrolases"/>
    <property type="match status" value="1"/>
</dbReference>
<reference evidence="1 2" key="1">
    <citation type="submission" date="2016-11" db="EMBL/GenBank/DDBJ databases">
        <authorList>
            <person name="Jaros S."/>
            <person name="Januszkiewicz K."/>
            <person name="Wedrychowicz H."/>
        </authorList>
    </citation>
    <scope>NUCLEOTIDE SEQUENCE [LARGE SCALE GENOMIC DNA]</scope>
    <source>
        <strain evidence="1 2">BPI-34</strain>
    </source>
</reference>